<keyword evidence="10" id="KW-0998">Cell outer membrane</keyword>
<reference evidence="12" key="1">
    <citation type="journal article" date="2014" name="Int. J. Syst. Evol. Microbiol.">
        <title>Complete genome sequence of Corynebacterium casei LMG S-19264T (=DSM 44701T), isolated from a smear-ripened cheese.</title>
        <authorList>
            <consortium name="US DOE Joint Genome Institute (JGI-PGF)"/>
            <person name="Walter F."/>
            <person name="Albersmeier A."/>
            <person name="Kalinowski J."/>
            <person name="Ruckert C."/>
        </authorList>
    </citation>
    <scope>NUCLEOTIDE SEQUENCE</scope>
    <source>
        <strain evidence="12">CGMCC 1.7086</strain>
    </source>
</reference>
<evidence type="ECO:0000256" key="1">
    <source>
        <dbReference type="ARBA" id="ARBA00004571"/>
    </source>
</evidence>
<dbReference type="GO" id="GO:0006811">
    <property type="term" value="P:monoatomic ion transport"/>
    <property type="evidence" value="ECO:0007669"/>
    <property type="project" value="UniProtKB-KW"/>
</dbReference>
<feature type="domain" description="Porin" evidence="11">
    <location>
        <begin position="79"/>
        <end position="337"/>
    </location>
</feature>
<comment type="caution">
    <text evidence="12">The sequence shown here is derived from an EMBL/GenBank/DDBJ whole genome shotgun (WGS) entry which is preliminary data.</text>
</comment>
<dbReference type="RefSeq" id="WP_188698561.1">
    <property type="nucleotide sequence ID" value="NZ_BMLS01000008.1"/>
</dbReference>
<evidence type="ECO:0000256" key="6">
    <source>
        <dbReference type="ARBA" id="ARBA00022729"/>
    </source>
</evidence>
<evidence type="ECO:0000256" key="10">
    <source>
        <dbReference type="ARBA" id="ARBA00023237"/>
    </source>
</evidence>
<dbReference type="PANTHER" id="PTHR34501">
    <property type="entry name" value="PROTEIN YDDL-RELATED"/>
    <property type="match status" value="1"/>
</dbReference>
<dbReference type="GO" id="GO:0046930">
    <property type="term" value="C:pore complex"/>
    <property type="evidence" value="ECO:0007669"/>
    <property type="project" value="UniProtKB-KW"/>
</dbReference>
<evidence type="ECO:0000259" key="11">
    <source>
        <dbReference type="Pfam" id="PF13609"/>
    </source>
</evidence>
<dbReference type="InterPro" id="IPR023614">
    <property type="entry name" value="Porin_dom_sf"/>
</dbReference>
<gene>
    <name evidence="12" type="ORF">GCM10010982_36020</name>
</gene>
<dbReference type="InterPro" id="IPR033900">
    <property type="entry name" value="Gram_neg_porin_domain"/>
</dbReference>
<evidence type="ECO:0000256" key="7">
    <source>
        <dbReference type="ARBA" id="ARBA00023065"/>
    </source>
</evidence>
<dbReference type="InterPro" id="IPR050298">
    <property type="entry name" value="Gram-neg_bact_OMP"/>
</dbReference>
<dbReference type="Proteomes" id="UP000606935">
    <property type="component" value="Unassembled WGS sequence"/>
</dbReference>
<keyword evidence="4" id="KW-1134">Transmembrane beta strand</keyword>
<reference evidence="12" key="2">
    <citation type="submission" date="2020-09" db="EMBL/GenBank/DDBJ databases">
        <authorList>
            <person name="Sun Q."/>
            <person name="Zhou Y."/>
        </authorList>
    </citation>
    <scope>NUCLEOTIDE SEQUENCE</scope>
    <source>
        <strain evidence="12">CGMCC 1.7086</strain>
    </source>
</reference>
<keyword evidence="7" id="KW-0406">Ion transport</keyword>
<evidence type="ECO:0000256" key="2">
    <source>
        <dbReference type="ARBA" id="ARBA00011233"/>
    </source>
</evidence>
<dbReference type="AlphaFoldDB" id="A0A918DMG6"/>
<dbReference type="EMBL" id="BMLS01000008">
    <property type="protein sequence ID" value="GGO74071.1"/>
    <property type="molecule type" value="Genomic_DNA"/>
</dbReference>
<dbReference type="GO" id="GO:0009279">
    <property type="term" value="C:cell outer membrane"/>
    <property type="evidence" value="ECO:0007669"/>
    <property type="project" value="UniProtKB-SubCell"/>
</dbReference>
<comment type="subcellular location">
    <subcellularLocation>
        <location evidence="1">Cell outer membrane</location>
        <topology evidence="1">Multi-pass membrane protein</topology>
    </subcellularLocation>
</comment>
<keyword evidence="5" id="KW-0812">Transmembrane</keyword>
<evidence type="ECO:0000313" key="12">
    <source>
        <dbReference type="EMBL" id="GGO74071.1"/>
    </source>
</evidence>
<evidence type="ECO:0000256" key="5">
    <source>
        <dbReference type="ARBA" id="ARBA00022692"/>
    </source>
</evidence>
<protein>
    <recommendedName>
        <fullName evidence="11">Porin domain-containing protein</fullName>
    </recommendedName>
</protein>
<evidence type="ECO:0000256" key="8">
    <source>
        <dbReference type="ARBA" id="ARBA00023114"/>
    </source>
</evidence>
<keyword evidence="3" id="KW-0813">Transport</keyword>
<keyword evidence="8" id="KW-0626">Porin</keyword>
<evidence type="ECO:0000256" key="3">
    <source>
        <dbReference type="ARBA" id="ARBA00022448"/>
    </source>
</evidence>
<keyword evidence="13" id="KW-1185">Reference proteome</keyword>
<dbReference type="Pfam" id="PF13609">
    <property type="entry name" value="Porin_4"/>
    <property type="match status" value="1"/>
</dbReference>
<dbReference type="Gene3D" id="2.40.160.10">
    <property type="entry name" value="Porin"/>
    <property type="match status" value="1"/>
</dbReference>
<evidence type="ECO:0000256" key="4">
    <source>
        <dbReference type="ARBA" id="ARBA00022452"/>
    </source>
</evidence>
<sequence length="359" mass="41015">MKQPLTLLSIALITSIPVAYSIEQPLKAFKKSIAPLKISPYASLRVSGVYQDKQEKVPFSPLDPAKQRNNSHWELKDNASKAGIKFSYPLAGHKLYGRFELGTNANSDDQPFFKIRQAYMGIKTQWGRLQYGQQNAIVKNYDDFDRSHRVGASVHLTKDELNTKRPEQTLQYHYDADDFRLSAQYNFARQLDKRPQLRVGSQRLRVSDTELDYGVGYGVTYRGLKHIELEAGYQNNQYPNAKYYTNVASAKWKVSRDLQLSAYGAQHVLEDHLKGESAESRHYALGARYKLFDNHRVYGSLEYAKGYQAIEGGKQRALVLGNDYKLGKNKHVYVEMRKRYFDADKADDLSAAVGINMSF</sequence>
<proteinExistence type="predicted"/>
<dbReference type="SUPFAM" id="SSF56935">
    <property type="entry name" value="Porins"/>
    <property type="match status" value="1"/>
</dbReference>
<comment type="subunit">
    <text evidence="2">Homotrimer.</text>
</comment>
<dbReference type="GO" id="GO:0015288">
    <property type="term" value="F:porin activity"/>
    <property type="evidence" value="ECO:0007669"/>
    <property type="project" value="UniProtKB-KW"/>
</dbReference>
<dbReference type="PANTHER" id="PTHR34501:SF9">
    <property type="entry name" value="MAJOR OUTER MEMBRANE PROTEIN P.IA"/>
    <property type="match status" value="1"/>
</dbReference>
<keyword evidence="6" id="KW-0732">Signal</keyword>
<evidence type="ECO:0000256" key="9">
    <source>
        <dbReference type="ARBA" id="ARBA00023136"/>
    </source>
</evidence>
<organism evidence="12 13">
    <name type="scientific">Bowmanella pacifica</name>
    <dbReference type="NCBI Taxonomy" id="502051"/>
    <lineage>
        <taxon>Bacteria</taxon>
        <taxon>Pseudomonadati</taxon>
        <taxon>Pseudomonadota</taxon>
        <taxon>Gammaproteobacteria</taxon>
        <taxon>Alteromonadales</taxon>
        <taxon>Alteromonadaceae</taxon>
        <taxon>Bowmanella</taxon>
    </lineage>
</organism>
<evidence type="ECO:0000313" key="13">
    <source>
        <dbReference type="Proteomes" id="UP000606935"/>
    </source>
</evidence>
<name>A0A918DMG6_9ALTE</name>
<accession>A0A918DMG6</accession>
<keyword evidence="9" id="KW-0472">Membrane</keyword>